<accession>A0A4U0RW32</accession>
<organism evidence="2 3">
    <name type="scientific">Actinacidiphila oryziradicis</name>
    <dbReference type="NCBI Taxonomy" id="2571141"/>
    <lineage>
        <taxon>Bacteria</taxon>
        <taxon>Bacillati</taxon>
        <taxon>Actinomycetota</taxon>
        <taxon>Actinomycetes</taxon>
        <taxon>Kitasatosporales</taxon>
        <taxon>Streptomycetaceae</taxon>
        <taxon>Actinacidiphila</taxon>
    </lineage>
</organism>
<dbReference type="AlphaFoldDB" id="A0A4U0RW32"/>
<evidence type="ECO:0000256" key="1">
    <source>
        <dbReference type="SAM" id="MobiDB-lite"/>
    </source>
</evidence>
<name>A0A4U0RW32_9ACTN</name>
<dbReference type="Proteomes" id="UP000305778">
    <property type="component" value="Unassembled WGS sequence"/>
</dbReference>
<gene>
    <name evidence="2" type="ORF">FCI23_44375</name>
</gene>
<dbReference type="OrthoDB" id="5916883at2"/>
<proteinExistence type="predicted"/>
<keyword evidence="3" id="KW-1185">Reference proteome</keyword>
<sequence>MSRSGRSPSVEDPQTPPAVAGSRHPLRQGRLCLPRHRYRRGEPPLTALAVHTDDGMVAEGYKEVLKVAGEPPLDDVLERELHAARARLACYRGPETARVERVRHHQ</sequence>
<reference evidence="2 3" key="1">
    <citation type="submission" date="2019-04" db="EMBL/GenBank/DDBJ databases">
        <title>Streptomyces oryziradicis sp. nov., a novel actinomycete isolated from rhizosphere soil of rice (Oryza sativa L.).</title>
        <authorList>
            <person name="Li C."/>
        </authorList>
    </citation>
    <scope>NUCLEOTIDE SEQUENCE [LARGE SCALE GENOMIC DNA]</scope>
    <source>
        <strain evidence="2 3">NEAU-C40</strain>
    </source>
</reference>
<dbReference type="EMBL" id="SUMC01000096">
    <property type="protein sequence ID" value="TJZ99792.1"/>
    <property type="molecule type" value="Genomic_DNA"/>
</dbReference>
<feature type="region of interest" description="Disordered" evidence="1">
    <location>
        <begin position="1"/>
        <end position="29"/>
    </location>
</feature>
<comment type="caution">
    <text evidence="2">The sequence shown here is derived from an EMBL/GenBank/DDBJ whole genome shotgun (WGS) entry which is preliminary data.</text>
</comment>
<evidence type="ECO:0000313" key="2">
    <source>
        <dbReference type="EMBL" id="TJZ99792.1"/>
    </source>
</evidence>
<evidence type="ECO:0000313" key="3">
    <source>
        <dbReference type="Proteomes" id="UP000305778"/>
    </source>
</evidence>
<protein>
    <submittedName>
        <fullName evidence="2">Uncharacterized protein</fullName>
    </submittedName>
</protein>